<dbReference type="CDD" id="cd00331">
    <property type="entry name" value="IGPS"/>
    <property type="match status" value="1"/>
</dbReference>
<keyword evidence="5 9" id="KW-0210">Decarboxylase</keyword>
<organism evidence="11 12">
    <name type="scientific">Clostridium collagenovorans DSM 3089</name>
    <dbReference type="NCBI Taxonomy" id="1121306"/>
    <lineage>
        <taxon>Bacteria</taxon>
        <taxon>Bacillati</taxon>
        <taxon>Bacillota</taxon>
        <taxon>Clostridia</taxon>
        <taxon>Eubacteriales</taxon>
        <taxon>Clostridiaceae</taxon>
        <taxon>Clostridium</taxon>
    </lineage>
</organism>
<keyword evidence="8 9" id="KW-0456">Lyase</keyword>
<dbReference type="PROSITE" id="PS00614">
    <property type="entry name" value="IGPS"/>
    <property type="match status" value="1"/>
</dbReference>
<dbReference type="UniPathway" id="UPA00035">
    <property type="reaction ID" value="UER00043"/>
</dbReference>
<dbReference type="AlphaFoldDB" id="A0A1M5UUN5"/>
<dbReference type="InterPro" id="IPR001468">
    <property type="entry name" value="Indole-3-GlycerolPSynthase_CS"/>
</dbReference>
<dbReference type="Proteomes" id="UP000184526">
    <property type="component" value="Unassembled WGS sequence"/>
</dbReference>
<dbReference type="NCBIfam" id="NF001377">
    <property type="entry name" value="PRK00278.2-4"/>
    <property type="match status" value="1"/>
</dbReference>
<reference evidence="11 12" key="1">
    <citation type="submission" date="2016-11" db="EMBL/GenBank/DDBJ databases">
        <authorList>
            <person name="Jaros S."/>
            <person name="Januszkiewicz K."/>
            <person name="Wedrychowicz H."/>
        </authorList>
    </citation>
    <scope>NUCLEOTIDE SEQUENCE [LARGE SCALE GENOMIC DNA]</scope>
    <source>
        <strain evidence="11 12">DSM 3089</strain>
    </source>
</reference>
<evidence type="ECO:0000256" key="2">
    <source>
        <dbReference type="ARBA" id="ARBA00004696"/>
    </source>
</evidence>
<dbReference type="InterPro" id="IPR013785">
    <property type="entry name" value="Aldolase_TIM"/>
</dbReference>
<sequence>MILDEIIRKKKISIEARKRETSLESMYGKALELLKEDSKLKNLSFKEALSGKNLSVIGEFKKASPSKGIIVEDFNLKKVASYYEELQVDACSVLTEEDFFLGSNENLLEVKKLINKPILRKDFIVDFYQIYESKVLGANAILLICSVLKDDLEKFYCEAKKFNLDVLVEVHNEEELELALKCDCEIIGINNRNLHSFETSFDATKNLLNKIPQNKIVISESGMKSVEDLEIIKGLGVNGVLIGEMFMRNIDNESFIRRFKEFKVTS</sequence>
<keyword evidence="4 9" id="KW-0028">Amino-acid biosynthesis</keyword>
<feature type="domain" description="Indole-3-glycerol phosphate synthase" evidence="10">
    <location>
        <begin position="3"/>
        <end position="258"/>
    </location>
</feature>
<protein>
    <recommendedName>
        <fullName evidence="9">Indole-3-glycerol phosphate synthase</fullName>
        <shortName evidence="9">IGPS</shortName>
        <ecNumber evidence="9">4.1.1.48</ecNumber>
    </recommendedName>
</protein>
<comment type="pathway">
    <text evidence="2 9">Amino-acid biosynthesis; L-tryptophan biosynthesis; L-tryptophan from chorismate: step 4/5.</text>
</comment>
<keyword evidence="12" id="KW-1185">Reference proteome</keyword>
<dbReference type="EMBL" id="FQXP01000004">
    <property type="protein sequence ID" value="SHH66727.1"/>
    <property type="molecule type" value="Genomic_DNA"/>
</dbReference>
<proteinExistence type="inferred from homology"/>
<dbReference type="Pfam" id="PF00218">
    <property type="entry name" value="IGPS"/>
    <property type="match status" value="1"/>
</dbReference>
<comment type="catalytic activity">
    <reaction evidence="1 9">
        <text>1-(2-carboxyphenylamino)-1-deoxy-D-ribulose 5-phosphate + H(+) = (1S,2R)-1-C-(indol-3-yl)glycerol 3-phosphate + CO2 + H2O</text>
        <dbReference type="Rhea" id="RHEA:23476"/>
        <dbReference type="ChEBI" id="CHEBI:15377"/>
        <dbReference type="ChEBI" id="CHEBI:15378"/>
        <dbReference type="ChEBI" id="CHEBI:16526"/>
        <dbReference type="ChEBI" id="CHEBI:58613"/>
        <dbReference type="ChEBI" id="CHEBI:58866"/>
        <dbReference type="EC" id="4.1.1.48"/>
    </reaction>
</comment>
<dbReference type="PANTHER" id="PTHR22854:SF2">
    <property type="entry name" value="INDOLE-3-GLYCEROL-PHOSPHATE SYNTHASE"/>
    <property type="match status" value="1"/>
</dbReference>
<evidence type="ECO:0000256" key="4">
    <source>
        <dbReference type="ARBA" id="ARBA00022605"/>
    </source>
</evidence>
<dbReference type="Gene3D" id="3.20.20.70">
    <property type="entry name" value="Aldolase class I"/>
    <property type="match status" value="1"/>
</dbReference>
<evidence type="ECO:0000313" key="11">
    <source>
        <dbReference type="EMBL" id="SHH66727.1"/>
    </source>
</evidence>
<dbReference type="HAMAP" id="MF_00134_B">
    <property type="entry name" value="IGPS_B"/>
    <property type="match status" value="1"/>
</dbReference>
<evidence type="ECO:0000256" key="8">
    <source>
        <dbReference type="ARBA" id="ARBA00023239"/>
    </source>
</evidence>
<evidence type="ECO:0000259" key="10">
    <source>
        <dbReference type="Pfam" id="PF00218"/>
    </source>
</evidence>
<dbReference type="GO" id="GO:0000162">
    <property type="term" value="P:L-tryptophan biosynthetic process"/>
    <property type="evidence" value="ECO:0007669"/>
    <property type="project" value="UniProtKB-UniRule"/>
</dbReference>
<dbReference type="STRING" id="1121306.SAMN02745196_00949"/>
<dbReference type="PANTHER" id="PTHR22854">
    <property type="entry name" value="TRYPTOPHAN BIOSYNTHESIS PROTEIN"/>
    <property type="match status" value="1"/>
</dbReference>
<dbReference type="FunFam" id="3.20.20.70:FF:000024">
    <property type="entry name" value="Indole-3-glycerol phosphate synthase"/>
    <property type="match status" value="1"/>
</dbReference>
<name>A0A1M5UUN5_9CLOT</name>
<evidence type="ECO:0000256" key="3">
    <source>
        <dbReference type="ARBA" id="ARBA00008737"/>
    </source>
</evidence>
<evidence type="ECO:0000256" key="6">
    <source>
        <dbReference type="ARBA" id="ARBA00022822"/>
    </source>
</evidence>
<dbReference type="InterPro" id="IPR045186">
    <property type="entry name" value="Indole-3-glycerol_P_synth"/>
</dbReference>
<dbReference type="SUPFAM" id="SSF51366">
    <property type="entry name" value="Ribulose-phoshate binding barrel"/>
    <property type="match status" value="1"/>
</dbReference>
<dbReference type="InterPro" id="IPR011060">
    <property type="entry name" value="RibuloseP-bd_barrel"/>
</dbReference>
<keyword evidence="7 9" id="KW-0057">Aromatic amino acid biosynthesis</keyword>
<dbReference type="RefSeq" id="WP_072830625.1">
    <property type="nucleotide sequence ID" value="NZ_FQXP01000004.1"/>
</dbReference>
<evidence type="ECO:0000256" key="7">
    <source>
        <dbReference type="ARBA" id="ARBA00023141"/>
    </source>
</evidence>
<evidence type="ECO:0000256" key="1">
    <source>
        <dbReference type="ARBA" id="ARBA00001633"/>
    </source>
</evidence>
<dbReference type="InterPro" id="IPR013798">
    <property type="entry name" value="Indole-3-glycerol_P_synth_dom"/>
</dbReference>
<evidence type="ECO:0000313" key="12">
    <source>
        <dbReference type="Proteomes" id="UP000184526"/>
    </source>
</evidence>
<evidence type="ECO:0000256" key="5">
    <source>
        <dbReference type="ARBA" id="ARBA00022793"/>
    </source>
</evidence>
<dbReference type="GO" id="GO:0004640">
    <property type="term" value="F:phosphoribosylanthranilate isomerase activity"/>
    <property type="evidence" value="ECO:0007669"/>
    <property type="project" value="TreeGrafter"/>
</dbReference>
<evidence type="ECO:0000256" key="9">
    <source>
        <dbReference type="HAMAP-Rule" id="MF_00134"/>
    </source>
</evidence>
<keyword evidence="6 9" id="KW-0822">Tryptophan biosynthesis</keyword>
<dbReference type="OrthoDB" id="9804217at2"/>
<dbReference type="GO" id="GO:0004425">
    <property type="term" value="F:indole-3-glycerol-phosphate synthase activity"/>
    <property type="evidence" value="ECO:0007669"/>
    <property type="project" value="UniProtKB-UniRule"/>
</dbReference>
<gene>
    <name evidence="9" type="primary">trpC</name>
    <name evidence="11" type="ORF">SAMN02745196_00949</name>
</gene>
<comment type="similarity">
    <text evidence="3 9">Belongs to the TrpC family.</text>
</comment>
<dbReference type="EC" id="4.1.1.48" evidence="9"/>
<accession>A0A1M5UUN5</accession>